<keyword evidence="2" id="KW-0808">Transferase</keyword>
<reference evidence="2 3" key="1">
    <citation type="journal article" date="2011" name="J. Bacteriol.">
        <title>Complete genome sequence of 'Vulcanisaeta moutnovskia' strain 768-28, a novel member of the hyperthermophilic crenarchaeal genus vulcanisaeta.</title>
        <authorList>
            <person name="Gumerov V.M."/>
            <person name="Mardanov A.V."/>
            <person name="Beletsky A.V."/>
            <person name="Prokofeva M.I."/>
            <person name="Bonch-Osmolovskaya E.A."/>
            <person name="Ravin N.V."/>
            <person name="Skryabin K.G."/>
        </authorList>
    </citation>
    <scope>NUCLEOTIDE SEQUENCE [LARGE SCALE GENOMIC DNA]</scope>
    <source>
        <strain evidence="2 3">768-28</strain>
    </source>
</reference>
<dbReference type="SUPFAM" id="SSF53756">
    <property type="entry name" value="UDP-Glycosyltransferase/glycogen phosphorylase"/>
    <property type="match status" value="1"/>
</dbReference>
<dbReference type="PANTHER" id="PTHR45947">
    <property type="entry name" value="SULFOQUINOVOSYL TRANSFERASE SQD2"/>
    <property type="match status" value="1"/>
</dbReference>
<dbReference type="KEGG" id="vmo:VMUT_0067"/>
<dbReference type="GO" id="GO:0016757">
    <property type="term" value="F:glycosyltransferase activity"/>
    <property type="evidence" value="ECO:0007669"/>
    <property type="project" value="InterPro"/>
</dbReference>
<evidence type="ECO:0000313" key="3">
    <source>
        <dbReference type="Proteomes" id="UP000007485"/>
    </source>
</evidence>
<evidence type="ECO:0000313" key="2">
    <source>
        <dbReference type="EMBL" id="ADY00284.1"/>
    </source>
</evidence>
<dbReference type="GeneID" id="10287719"/>
<dbReference type="RefSeq" id="WP_013603448.1">
    <property type="nucleotide sequence ID" value="NC_015151.1"/>
</dbReference>
<evidence type="ECO:0000259" key="1">
    <source>
        <dbReference type="Pfam" id="PF00534"/>
    </source>
</evidence>
<dbReference type="Gene3D" id="3.40.50.2000">
    <property type="entry name" value="Glycogen Phosphorylase B"/>
    <property type="match status" value="2"/>
</dbReference>
<name>F0QSD3_VULM7</name>
<dbReference type="PANTHER" id="PTHR45947:SF3">
    <property type="entry name" value="SULFOQUINOVOSYL TRANSFERASE SQD2"/>
    <property type="match status" value="1"/>
</dbReference>
<dbReference type="CDD" id="cd03801">
    <property type="entry name" value="GT4_PimA-like"/>
    <property type="match status" value="1"/>
</dbReference>
<accession>F0QSD3</accession>
<dbReference type="Proteomes" id="UP000007485">
    <property type="component" value="Chromosome"/>
</dbReference>
<dbReference type="eggNOG" id="arCOG01417">
    <property type="taxonomic scope" value="Archaea"/>
</dbReference>
<dbReference type="STRING" id="985053.VMUT_0067"/>
<keyword evidence="3" id="KW-1185">Reference proteome</keyword>
<feature type="domain" description="Glycosyl transferase family 1" evidence="1">
    <location>
        <begin position="247"/>
        <end position="393"/>
    </location>
</feature>
<gene>
    <name evidence="2" type="ordered locus">VMUT_0067</name>
</gene>
<sequence>MVIRNHDGLMNILAIIDGSPGGARRHGVEVLKILSKYGHNILVFEEPFHFNLESLHEIRGQGLLIHDINYEFQEICVKYNSNNILGILKGLYNFLINNNNIYCESLINELINDLISRGIKFDVILDIHESGTSLIYALYLAKRLKAPIVKVLHNEPFRALRWFGRGYRYVDGVYGLLEDSYVFIEHRLTKAVYEMAMKSGLLRGIASVSQVPIYYSSVDKLAIKYGVRLRVYRYGNAYDKDLIYKYRNIHDKENYVIFYGRITPAKGIWDIIKVARHLNDIDIVIFGPVSDRIKNKFLRNLPNNIKYMGYRPSDELYSSVAKAKVLIYPSHIDSFPLVVLETLALGTSVVAYDIPAIRLIYGRLKPVHIVPEHNIKGLVNEAKKIMNMNLNEYAKEHEDAYTKRFLEEHSSWENVAKETMDFIYEVLGERSQEHP</sequence>
<dbReference type="InterPro" id="IPR050194">
    <property type="entry name" value="Glycosyltransferase_grp1"/>
</dbReference>
<dbReference type="Pfam" id="PF00534">
    <property type="entry name" value="Glycos_transf_1"/>
    <property type="match status" value="1"/>
</dbReference>
<protein>
    <submittedName>
        <fullName evidence="2">Glycosyl transferase group 1 protein</fullName>
    </submittedName>
</protein>
<dbReference type="EMBL" id="CP002529">
    <property type="protein sequence ID" value="ADY00284.1"/>
    <property type="molecule type" value="Genomic_DNA"/>
</dbReference>
<organism evidence="2 3">
    <name type="scientific">Vulcanisaeta moutnovskia (strain 768-28)</name>
    <dbReference type="NCBI Taxonomy" id="985053"/>
    <lineage>
        <taxon>Archaea</taxon>
        <taxon>Thermoproteota</taxon>
        <taxon>Thermoprotei</taxon>
        <taxon>Thermoproteales</taxon>
        <taxon>Thermoproteaceae</taxon>
        <taxon>Vulcanisaeta</taxon>
    </lineage>
</organism>
<proteinExistence type="predicted"/>
<dbReference type="InterPro" id="IPR001296">
    <property type="entry name" value="Glyco_trans_1"/>
</dbReference>
<dbReference type="HOGENOM" id="CLU_064236_0_0_2"/>
<dbReference type="AlphaFoldDB" id="F0QSD3"/>